<evidence type="ECO:0000313" key="3">
    <source>
        <dbReference type="Proteomes" id="UP000801492"/>
    </source>
</evidence>
<reference evidence="2" key="1">
    <citation type="submission" date="2019-08" db="EMBL/GenBank/DDBJ databases">
        <title>The genome of the North American firefly Photinus pyralis.</title>
        <authorList>
            <consortium name="Photinus pyralis genome working group"/>
            <person name="Fallon T.R."/>
            <person name="Sander Lower S.E."/>
            <person name="Weng J.-K."/>
        </authorList>
    </citation>
    <scope>NUCLEOTIDE SEQUENCE</scope>
    <source>
        <strain evidence="2">TRF0915ILg1</strain>
        <tissue evidence="2">Whole body</tissue>
    </source>
</reference>
<protein>
    <submittedName>
        <fullName evidence="2">Uncharacterized protein</fullName>
    </submittedName>
</protein>
<keyword evidence="1" id="KW-0812">Transmembrane</keyword>
<dbReference type="OrthoDB" id="6711920at2759"/>
<accession>A0A8K0C9A1</accession>
<dbReference type="EMBL" id="VTPC01090436">
    <property type="protein sequence ID" value="KAF2883325.1"/>
    <property type="molecule type" value="Genomic_DNA"/>
</dbReference>
<dbReference type="AlphaFoldDB" id="A0A8K0C9A1"/>
<feature type="transmembrane region" description="Helical" evidence="1">
    <location>
        <begin position="123"/>
        <end position="144"/>
    </location>
</feature>
<gene>
    <name evidence="2" type="ORF">ILUMI_22827</name>
</gene>
<evidence type="ECO:0000256" key="1">
    <source>
        <dbReference type="SAM" id="Phobius"/>
    </source>
</evidence>
<dbReference type="Proteomes" id="UP000801492">
    <property type="component" value="Unassembled WGS sequence"/>
</dbReference>
<organism evidence="2 3">
    <name type="scientific">Ignelater luminosus</name>
    <name type="common">Cucubano</name>
    <name type="synonym">Pyrophorus luminosus</name>
    <dbReference type="NCBI Taxonomy" id="2038154"/>
    <lineage>
        <taxon>Eukaryota</taxon>
        <taxon>Metazoa</taxon>
        <taxon>Ecdysozoa</taxon>
        <taxon>Arthropoda</taxon>
        <taxon>Hexapoda</taxon>
        <taxon>Insecta</taxon>
        <taxon>Pterygota</taxon>
        <taxon>Neoptera</taxon>
        <taxon>Endopterygota</taxon>
        <taxon>Coleoptera</taxon>
        <taxon>Polyphaga</taxon>
        <taxon>Elateriformia</taxon>
        <taxon>Elateroidea</taxon>
        <taxon>Elateridae</taxon>
        <taxon>Agrypninae</taxon>
        <taxon>Pyrophorini</taxon>
        <taxon>Ignelater</taxon>
    </lineage>
</organism>
<name>A0A8K0C9A1_IGNLU</name>
<feature type="transmembrane region" description="Helical" evidence="1">
    <location>
        <begin position="164"/>
        <end position="183"/>
    </location>
</feature>
<sequence>MSDRKARREARIRKILENSESRLKKIVTSNDISEGEHQIECKAELVNNSNSLDLERDVSEQTGFPPNVTTIQNEILKNHIPFETNQTENQRRSSDLRTIYQNPVPDSDSVSELEFENFEEKTLILRNWVIIFLALVVRYIFLISEQYAQIVETDILINYNMNKIFIPFFIFEVTEFVFFRPFIPQSGVLNMLFMLNMSLHTEYIHKIITGFRVIVRVVRDLMVYFFTFVCFDQILNFVLGEEQTATVP</sequence>
<keyword evidence="1" id="KW-1133">Transmembrane helix</keyword>
<evidence type="ECO:0000313" key="2">
    <source>
        <dbReference type="EMBL" id="KAF2883325.1"/>
    </source>
</evidence>
<keyword evidence="3" id="KW-1185">Reference proteome</keyword>
<comment type="caution">
    <text evidence="2">The sequence shown here is derived from an EMBL/GenBank/DDBJ whole genome shotgun (WGS) entry which is preliminary data.</text>
</comment>
<proteinExistence type="predicted"/>
<keyword evidence="1" id="KW-0472">Membrane</keyword>
<feature type="transmembrane region" description="Helical" evidence="1">
    <location>
        <begin position="221"/>
        <end position="239"/>
    </location>
</feature>